<dbReference type="EMBL" id="VEPZ02001467">
    <property type="protein sequence ID" value="KAE8671603.1"/>
    <property type="molecule type" value="Genomic_DNA"/>
</dbReference>
<dbReference type="AlphaFoldDB" id="A0A6A2X892"/>
<dbReference type="PROSITE" id="PS51375">
    <property type="entry name" value="PPR"/>
    <property type="match status" value="1"/>
</dbReference>
<dbReference type="Gene3D" id="1.25.40.10">
    <property type="entry name" value="Tetratricopeptide repeat domain"/>
    <property type="match status" value="2"/>
</dbReference>
<protein>
    <submittedName>
        <fullName evidence="3">Nuclear transport factor 2 family protein</fullName>
    </submittedName>
</protein>
<name>A0A6A2X892_HIBSY</name>
<dbReference type="Pfam" id="PF01535">
    <property type="entry name" value="PPR"/>
    <property type="match status" value="3"/>
</dbReference>
<dbReference type="InterPro" id="IPR002885">
    <property type="entry name" value="PPR_rpt"/>
</dbReference>
<accession>A0A6A2X892</accession>
<dbReference type="GO" id="GO:0099402">
    <property type="term" value="P:plant organ development"/>
    <property type="evidence" value="ECO:0007669"/>
    <property type="project" value="UniProtKB-ARBA"/>
</dbReference>
<proteinExistence type="predicted"/>
<evidence type="ECO:0000313" key="4">
    <source>
        <dbReference type="Proteomes" id="UP000436088"/>
    </source>
</evidence>
<organism evidence="3 4">
    <name type="scientific">Hibiscus syriacus</name>
    <name type="common">Rose of Sharon</name>
    <dbReference type="NCBI Taxonomy" id="106335"/>
    <lineage>
        <taxon>Eukaryota</taxon>
        <taxon>Viridiplantae</taxon>
        <taxon>Streptophyta</taxon>
        <taxon>Embryophyta</taxon>
        <taxon>Tracheophyta</taxon>
        <taxon>Spermatophyta</taxon>
        <taxon>Magnoliopsida</taxon>
        <taxon>eudicotyledons</taxon>
        <taxon>Gunneridae</taxon>
        <taxon>Pentapetalae</taxon>
        <taxon>rosids</taxon>
        <taxon>malvids</taxon>
        <taxon>Malvales</taxon>
        <taxon>Malvaceae</taxon>
        <taxon>Malvoideae</taxon>
        <taxon>Hibiscus</taxon>
    </lineage>
</organism>
<dbReference type="GO" id="GO:0009451">
    <property type="term" value="P:RNA modification"/>
    <property type="evidence" value="ECO:0007669"/>
    <property type="project" value="InterPro"/>
</dbReference>
<keyword evidence="1" id="KW-0677">Repeat</keyword>
<dbReference type="Pfam" id="PF13041">
    <property type="entry name" value="PPR_2"/>
    <property type="match status" value="1"/>
</dbReference>
<keyword evidence="4" id="KW-1185">Reference proteome</keyword>
<reference evidence="3" key="1">
    <citation type="submission" date="2019-09" db="EMBL/GenBank/DDBJ databases">
        <title>Draft genome information of white flower Hibiscus syriacus.</title>
        <authorList>
            <person name="Kim Y.-M."/>
        </authorList>
    </citation>
    <scope>NUCLEOTIDE SEQUENCE [LARGE SCALE GENOMIC DNA]</scope>
    <source>
        <strain evidence="3">YM2019G1</strain>
    </source>
</reference>
<dbReference type="Proteomes" id="UP000436088">
    <property type="component" value="Unassembled WGS sequence"/>
</dbReference>
<dbReference type="PANTHER" id="PTHR47926">
    <property type="entry name" value="PENTATRICOPEPTIDE REPEAT-CONTAINING PROTEIN"/>
    <property type="match status" value="1"/>
</dbReference>
<dbReference type="PANTHER" id="PTHR47926:SF533">
    <property type="entry name" value="DYW DOMAIN-CONTAINING PROTEIN"/>
    <property type="match status" value="1"/>
</dbReference>
<sequence>MLDDYVVSSLITTYGKCGCFDESRRVFADIDETTVIHLNATLSTLVNADCHADSVDLFQNMVGLKLEVDCNTFSIVPKACSAMTDLEHGRNIHSLALKSGFHQDCYVETAVIDLYCQCGNIVNAEMTFSYLSNLAAWNAMITGYAQHGCYNEAFELYDRMIVCRIEPDEITYLGLLTSCSYAGLLQEAQSYMNSMVEYHSLTPHLEHCACMVDLLGRVGLLEDAKSTIDEMPIEPDALIWQILLSACCLHGNFDTGRVAAGKLLELQPGNKSA</sequence>
<evidence type="ECO:0000313" key="3">
    <source>
        <dbReference type="EMBL" id="KAE8671603.1"/>
    </source>
</evidence>
<dbReference type="InterPro" id="IPR046960">
    <property type="entry name" value="PPR_At4g14850-like_plant"/>
</dbReference>
<dbReference type="InterPro" id="IPR011990">
    <property type="entry name" value="TPR-like_helical_dom_sf"/>
</dbReference>
<evidence type="ECO:0000256" key="1">
    <source>
        <dbReference type="ARBA" id="ARBA00022737"/>
    </source>
</evidence>
<dbReference type="GO" id="GO:0003723">
    <property type="term" value="F:RNA binding"/>
    <property type="evidence" value="ECO:0007669"/>
    <property type="project" value="InterPro"/>
</dbReference>
<evidence type="ECO:0000256" key="2">
    <source>
        <dbReference type="PROSITE-ProRule" id="PRU00708"/>
    </source>
</evidence>
<dbReference type="FunFam" id="1.25.40.10:FF:000158">
    <property type="entry name" value="pentatricopeptide repeat-containing protein At2g33680"/>
    <property type="match status" value="1"/>
</dbReference>
<gene>
    <name evidence="3" type="ORF">F3Y22_tig00111942pilonHSYRG00126</name>
</gene>
<dbReference type="NCBIfam" id="TIGR00756">
    <property type="entry name" value="PPR"/>
    <property type="match status" value="1"/>
</dbReference>
<comment type="caution">
    <text evidence="3">The sequence shown here is derived from an EMBL/GenBank/DDBJ whole genome shotgun (WGS) entry which is preliminary data.</text>
</comment>
<feature type="repeat" description="PPR" evidence="2">
    <location>
        <begin position="133"/>
        <end position="167"/>
    </location>
</feature>